<comment type="caution">
    <text evidence="2">The sequence shown here is derived from an EMBL/GenBank/DDBJ whole genome shotgun (WGS) entry which is preliminary data.</text>
</comment>
<evidence type="ECO:0000259" key="1">
    <source>
        <dbReference type="Pfam" id="PF03358"/>
    </source>
</evidence>
<dbReference type="OrthoDB" id="9812295at2"/>
<dbReference type="EMBL" id="LQPN01000012">
    <property type="protein sequence ID" value="ORW52473.1"/>
    <property type="molecule type" value="Genomic_DNA"/>
</dbReference>
<sequence>MSGYTVGYIIGSLSTESINRKLAKALIRLAPESLTFVEIPIRDLPVYNRDFDTDYPPEGRALKEAIAAVDAVLFVTPEYNRSIPGSLKNAIDWASRPWGTNSFSRKPSAVIGTSPGKIGTAVGQQHLRSVLGYCDAPQMTAPEAYIEFTANLITDHGEVTNASTEQFLSRFIYAFADFINHVLSVPPGSG</sequence>
<dbReference type="GO" id="GO:0016491">
    <property type="term" value="F:oxidoreductase activity"/>
    <property type="evidence" value="ECO:0007669"/>
    <property type="project" value="InterPro"/>
</dbReference>
<dbReference type="Proteomes" id="UP000193285">
    <property type="component" value="Unassembled WGS sequence"/>
</dbReference>
<dbReference type="STRING" id="767916.AWB91_22995"/>
<dbReference type="GO" id="GO:0005829">
    <property type="term" value="C:cytosol"/>
    <property type="evidence" value="ECO:0007669"/>
    <property type="project" value="TreeGrafter"/>
</dbReference>
<protein>
    <submittedName>
        <fullName evidence="2">ACP phosphodiesterase</fullName>
    </submittedName>
</protein>
<dbReference type="PANTHER" id="PTHR30543">
    <property type="entry name" value="CHROMATE REDUCTASE"/>
    <property type="match status" value="1"/>
</dbReference>
<dbReference type="SUPFAM" id="SSF52218">
    <property type="entry name" value="Flavoproteins"/>
    <property type="match status" value="1"/>
</dbReference>
<dbReference type="InterPro" id="IPR029039">
    <property type="entry name" value="Flavoprotein-like_sf"/>
</dbReference>
<dbReference type="Pfam" id="PF03358">
    <property type="entry name" value="FMN_red"/>
    <property type="match status" value="1"/>
</dbReference>
<dbReference type="Gene3D" id="3.40.50.360">
    <property type="match status" value="1"/>
</dbReference>
<dbReference type="GO" id="GO:0010181">
    <property type="term" value="F:FMN binding"/>
    <property type="evidence" value="ECO:0007669"/>
    <property type="project" value="TreeGrafter"/>
</dbReference>
<dbReference type="AlphaFoldDB" id="A0A1X2AM76"/>
<evidence type="ECO:0000313" key="2">
    <source>
        <dbReference type="EMBL" id="ORW52473.1"/>
    </source>
</evidence>
<dbReference type="RefSeq" id="WP_085243914.1">
    <property type="nucleotide sequence ID" value="NZ_LQPN01000012.1"/>
</dbReference>
<proteinExistence type="predicted"/>
<name>A0A1X2AM76_9MYCO</name>
<evidence type="ECO:0000313" key="3">
    <source>
        <dbReference type="Proteomes" id="UP000193285"/>
    </source>
</evidence>
<organism evidence="2 3">
    <name type="scientific">Mycobacterium paraense</name>
    <dbReference type="NCBI Taxonomy" id="767916"/>
    <lineage>
        <taxon>Bacteria</taxon>
        <taxon>Bacillati</taxon>
        <taxon>Actinomycetota</taxon>
        <taxon>Actinomycetes</taxon>
        <taxon>Mycobacteriales</taxon>
        <taxon>Mycobacteriaceae</taxon>
        <taxon>Mycobacterium</taxon>
        <taxon>Mycobacterium simiae complex</taxon>
    </lineage>
</organism>
<reference evidence="2 3" key="1">
    <citation type="journal article" date="2015" name="Emerg. Microbes Infect.">
        <title>Characterization of 17 strains belonging to the Mycobacterium simiae complex and description of Mycobacterium paraense sp. nov.</title>
        <authorList>
            <person name="Fusco da Costa A.R."/>
            <person name="Fedrizzi T."/>
            <person name="Lopes M.L."/>
            <person name="Pecorari M."/>
            <person name="Oliveira da Costa W.L."/>
            <person name="Giacobazzi E."/>
            <person name="da Costa Bahia J.R."/>
            <person name="De Sanctis V."/>
            <person name="Batista Lima K.V."/>
            <person name="Bertorelli R."/>
            <person name="Grottola A."/>
            <person name="Fabio A."/>
            <person name="Mariottini A."/>
            <person name="Ferretti P."/>
            <person name="Di Leva F."/>
            <person name="Fregni Serpini G."/>
            <person name="Tagliazucchi S."/>
            <person name="Rumpianesi F."/>
            <person name="Jousson O."/>
            <person name="Segata N."/>
            <person name="Tortoli E."/>
        </authorList>
    </citation>
    <scope>NUCLEOTIDE SEQUENCE [LARGE SCALE GENOMIC DNA]</scope>
    <source>
        <strain evidence="2 3">IEC33</strain>
    </source>
</reference>
<accession>A0A1X2AM76</accession>
<feature type="domain" description="NADPH-dependent FMN reductase-like" evidence="1">
    <location>
        <begin position="6"/>
        <end position="148"/>
    </location>
</feature>
<dbReference type="InterPro" id="IPR050712">
    <property type="entry name" value="NAD(P)H-dep_reductase"/>
</dbReference>
<dbReference type="PANTHER" id="PTHR30543:SF21">
    <property type="entry name" value="NAD(P)H-DEPENDENT FMN REDUCTASE LOT6"/>
    <property type="match status" value="1"/>
</dbReference>
<gene>
    <name evidence="2" type="ORF">AWB90_00040</name>
</gene>
<dbReference type="InterPro" id="IPR005025">
    <property type="entry name" value="FMN_Rdtase-like_dom"/>
</dbReference>